<gene>
    <name evidence="3" type="ordered locus">KVU_0232</name>
</gene>
<accession>F9Y915</accession>
<dbReference type="AlphaFoldDB" id="F9Y915"/>
<keyword evidence="2" id="KW-0472">Membrane</keyword>
<keyword evidence="2" id="KW-1133">Transmembrane helix</keyword>
<evidence type="ECO:0000256" key="1">
    <source>
        <dbReference type="SAM" id="MobiDB-lite"/>
    </source>
</evidence>
<dbReference type="OrthoDB" id="7779177at2"/>
<sequence length="86" mass="9090">MSAPDTNVKKQSRRHWPAITAITLALVFAFGLVIWWVVRESVDPEPVATPGEAPVPEATQTTPPGALPDAAPQPDPVSPVSPQTGQ</sequence>
<keyword evidence="2" id="KW-0812">Transmembrane</keyword>
<evidence type="ECO:0000313" key="4">
    <source>
        <dbReference type="Proteomes" id="UP000000692"/>
    </source>
</evidence>
<name>F9Y915_KETVW</name>
<dbReference type="HOGENOM" id="CLU_2493754_0_0_5"/>
<proteinExistence type="predicted"/>
<organism evidence="3 4">
    <name type="scientific">Ketogulonicigenium vulgare (strain WSH-001)</name>
    <dbReference type="NCBI Taxonomy" id="759362"/>
    <lineage>
        <taxon>Bacteria</taxon>
        <taxon>Pseudomonadati</taxon>
        <taxon>Pseudomonadota</taxon>
        <taxon>Alphaproteobacteria</taxon>
        <taxon>Rhodobacterales</taxon>
        <taxon>Roseobacteraceae</taxon>
        <taxon>Ketogulonicigenium</taxon>
    </lineage>
</organism>
<dbReference type="KEGG" id="kvl:KVU_0232"/>
<feature type="region of interest" description="Disordered" evidence="1">
    <location>
        <begin position="45"/>
        <end position="86"/>
    </location>
</feature>
<evidence type="ECO:0000256" key="2">
    <source>
        <dbReference type="SAM" id="Phobius"/>
    </source>
</evidence>
<dbReference type="RefSeq" id="WP_013383498.1">
    <property type="nucleotide sequence ID" value="NC_017384.1"/>
</dbReference>
<reference evidence="3 4" key="1">
    <citation type="journal article" date="2011" name="J. Bacteriol.">
        <title>Complete genome sequence of the industrial strain Ketogulonicigenium vulgare WSH-001.</title>
        <authorList>
            <person name="Liu L."/>
            <person name="Li Y."/>
            <person name="Zhang J."/>
            <person name="Zhou Z."/>
            <person name="Liu J."/>
            <person name="Li X."/>
            <person name="Zhou J."/>
            <person name="Du G."/>
            <person name="Wang L."/>
            <person name="Chen J."/>
        </authorList>
    </citation>
    <scope>NUCLEOTIDE SEQUENCE [LARGE SCALE GENOMIC DNA]</scope>
    <source>
        <strain evidence="3 4">WSH-001</strain>
    </source>
</reference>
<dbReference type="EMBL" id="CP002018">
    <property type="protein sequence ID" value="AEM40071.1"/>
    <property type="molecule type" value="Genomic_DNA"/>
</dbReference>
<feature type="transmembrane region" description="Helical" evidence="2">
    <location>
        <begin position="16"/>
        <end position="38"/>
    </location>
</feature>
<protein>
    <submittedName>
        <fullName evidence="3">Uncharacterized protein</fullName>
    </submittedName>
</protein>
<keyword evidence="4" id="KW-1185">Reference proteome</keyword>
<evidence type="ECO:0000313" key="3">
    <source>
        <dbReference type="EMBL" id="AEM40071.1"/>
    </source>
</evidence>
<dbReference type="Proteomes" id="UP000000692">
    <property type="component" value="Chromosome"/>
</dbReference>